<evidence type="ECO:0000256" key="3">
    <source>
        <dbReference type="ARBA" id="ARBA00022692"/>
    </source>
</evidence>
<dbReference type="EMBL" id="BJYK01000005">
    <property type="protein sequence ID" value="GEN80229.1"/>
    <property type="molecule type" value="Genomic_DNA"/>
</dbReference>
<dbReference type="Proteomes" id="UP000321484">
    <property type="component" value="Unassembled WGS sequence"/>
</dbReference>
<dbReference type="PANTHER" id="PTHR37937">
    <property type="entry name" value="CONJUGATIVE TRANSFER: DNA TRANSPORT"/>
    <property type="match status" value="1"/>
</dbReference>
<feature type="transmembrane region" description="Helical" evidence="7">
    <location>
        <begin position="82"/>
        <end position="103"/>
    </location>
</feature>
<evidence type="ECO:0000256" key="5">
    <source>
        <dbReference type="ARBA" id="ARBA00023136"/>
    </source>
</evidence>
<keyword evidence="10" id="KW-1185">Reference proteome</keyword>
<dbReference type="SUPFAM" id="SSF52540">
    <property type="entry name" value="P-loop containing nucleoside triphosphate hydrolases"/>
    <property type="match status" value="1"/>
</dbReference>
<evidence type="ECO:0000313" key="10">
    <source>
        <dbReference type="Proteomes" id="UP000321484"/>
    </source>
</evidence>
<dbReference type="AlphaFoldDB" id="A0A511YYF7"/>
<reference evidence="9 10" key="1">
    <citation type="submission" date="2019-07" db="EMBL/GenBank/DDBJ databases">
        <title>Whole genome shotgun sequence of Actinotalea fermentans NBRC 105374.</title>
        <authorList>
            <person name="Hosoyama A."/>
            <person name="Uohara A."/>
            <person name="Ohji S."/>
            <person name="Ichikawa N."/>
        </authorList>
    </citation>
    <scope>NUCLEOTIDE SEQUENCE [LARGE SCALE GENOMIC DNA]</scope>
    <source>
        <strain evidence="9 10">NBRC 105374</strain>
    </source>
</reference>
<protein>
    <recommendedName>
        <fullName evidence="8">TraD/TraG TraM recognition site domain-containing protein</fullName>
    </recommendedName>
</protein>
<evidence type="ECO:0000256" key="7">
    <source>
        <dbReference type="SAM" id="Phobius"/>
    </source>
</evidence>
<dbReference type="GO" id="GO:0005886">
    <property type="term" value="C:plasma membrane"/>
    <property type="evidence" value="ECO:0007669"/>
    <property type="project" value="UniProtKB-SubCell"/>
</dbReference>
<keyword evidence="4 7" id="KW-1133">Transmembrane helix</keyword>
<sequence>MSAGMGREPGKRVAPPGSLTDVAFGALAALVGAAGVLWVGAAAAAVVTGREAPQAGLAGSIAVVREPSDPSAAWRTPMPGPVGYWAVTGVVVVVAIALAIALARWSRRDARRRRADPRNLQGTATRGEVLEAAGPRTVTRRARHARPSLPHPRPREVGYLLGRSHGAQAWASVEDSILVVGPPRSGKGLHMVIPMLFDAPGAVVTTSTRPDNFAVTYAARREVGPVAVFDPQGLAAGVPDGLRWSPVRGCDVPQIAMIRARGLAAGTGISRGTDGGDFWQAQTETVLRALLHAAALDGRAARDLYRWSLDPAAATEAITILGRPSAAPGWDNALEQAANSDSRTRDSIWLGVRQALSALADPRVLDAVSPREGEEFDPAAFLRDRGTLYVLGTASGAGAAAPIVAALVEDMVETARRIAAASPGARLDPPLLLALDEIGNLAPLPSLPALMSEGGGSGVTTLAVLQSLSQARDKWGEQQAGTLWDAAIAKVILGGGSNARDLTDLATLIGDRDEELTSVSRDHYGGRSTSSSVRRVPVMDTSRLRTLPFGTGVLLLRTAPPVVLDLAPWTTRRQLQRLPHGPAS</sequence>
<dbReference type="InterPro" id="IPR032689">
    <property type="entry name" value="TraG-D_C"/>
</dbReference>
<feature type="domain" description="TraD/TraG TraM recognition site" evidence="8">
    <location>
        <begin position="430"/>
        <end position="548"/>
    </location>
</feature>
<dbReference type="PANTHER" id="PTHR37937:SF1">
    <property type="entry name" value="CONJUGATIVE TRANSFER: DNA TRANSPORT"/>
    <property type="match status" value="1"/>
</dbReference>
<keyword evidence="5 7" id="KW-0472">Membrane</keyword>
<dbReference type="CDD" id="cd01127">
    <property type="entry name" value="TrwB_TraG_TraD_VirD4"/>
    <property type="match status" value="1"/>
</dbReference>
<dbReference type="InterPro" id="IPR027417">
    <property type="entry name" value="P-loop_NTPase"/>
</dbReference>
<comment type="caution">
    <text evidence="9">The sequence shown here is derived from an EMBL/GenBank/DDBJ whole genome shotgun (WGS) entry which is preliminary data.</text>
</comment>
<keyword evidence="3 7" id="KW-0812">Transmembrane</keyword>
<dbReference type="InterPro" id="IPR051539">
    <property type="entry name" value="T4SS-coupling_protein"/>
</dbReference>
<evidence type="ECO:0000256" key="1">
    <source>
        <dbReference type="ARBA" id="ARBA00004651"/>
    </source>
</evidence>
<organism evidence="9 10">
    <name type="scientific">Actinotalea fermentans</name>
    <dbReference type="NCBI Taxonomy" id="43671"/>
    <lineage>
        <taxon>Bacteria</taxon>
        <taxon>Bacillati</taxon>
        <taxon>Actinomycetota</taxon>
        <taxon>Actinomycetes</taxon>
        <taxon>Micrococcales</taxon>
        <taxon>Cellulomonadaceae</taxon>
        <taxon>Actinotalea</taxon>
    </lineage>
</organism>
<evidence type="ECO:0000259" key="8">
    <source>
        <dbReference type="Pfam" id="PF12696"/>
    </source>
</evidence>
<feature type="transmembrane region" description="Helical" evidence="7">
    <location>
        <begin position="21"/>
        <end position="47"/>
    </location>
</feature>
<proteinExistence type="predicted"/>
<keyword evidence="2" id="KW-1003">Cell membrane</keyword>
<evidence type="ECO:0000256" key="4">
    <source>
        <dbReference type="ARBA" id="ARBA00022989"/>
    </source>
</evidence>
<evidence type="ECO:0000256" key="6">
    <source>
        <dbReference type="SAM" id="MobiDB-lite"/>
    </source>
</evidence>
<dbReference type="Pfam" id="PF12696">
    <property type="entry name" value="TraG-D_C"/>
    <property type="match status" value="1"/>
</dbReference>
<comment type="subcellular location">
    <subcellularLocation>
        <location evidence="1">Cell membrane</location>
        <topology evidence="1">Multi-pass membrane protein</topology>
    </subcellularLocation>
</comment>
<feature type="region of interest" description="Disordered" evidence="6">
    <location>
        <begin position="136"/>
        <end position="155"/>
    </location>
</feature>
<dbReference type="Gene3D" id="3.40.50.300">
    <property type="entry name" value="P-loop containing nucleotide triphosphate hydrolases"/>
    <property type="match status" value="1"/>
</dbReference>
<gene>
    <name evidence="9" type="ORF">AFE02nite_19630</name>
</gene>
<accession>A0A511YYF7</accession>
<evidence type="ECO:0000256" key="2">
    <source>
        <dbReference type="ARBA" id="ARBA00022475"/>
    </source>
</evidence>
<evidence type="ECO:0000313" key="9">
    <source>
        <dbReference type="EMBL" id="GEN80229.1"/>
    </source>
</evidence>
<name>A0A511YYF7_9CELL</name>